<feature type="region of interest" description="Disordered" evidence="1">
    <location>
        <begin position="1"/>
        <end position="23"/>
    </location>
</feature>
<comment type="caution">
    <text evidence="2">The sequence shown here is derived from an EMBL/GenBank/DDBJ whole genome shotgun (WGS) entry which is preliminary data.</text>
</comment>
<keyword evidence="3" id="KW-1185">Reference proteome</keyword>
<evidence type="ECO:0000313" key="2">
    <source>
        <dbReference type="EMBL" id="GFR99502.1"/>
    </source>
</evidence>
<accession>A0AAV4HMU2</accession>
<evidence type="ECO:0000313" key="3">
    <source>
        <dbReference type="Proteomes" id="UP000762676"/>
    </source>
</evidence>
<reference evidence="2 3" key="1">
    <citation type="journal article" date="2021" name="Elife">
        <title>Chloroplast acquisition without the gene transfer in kleptoplastic sea slugs, Plakobranchus ocellatus.</title>
        <authorList>
            <person name="Maeda T."/>
            <person name="Takahashi S."/>
            <person name="Yoshida T."/>
            <person name="Shimamura S."/>
            <person name="Takaki Y."/>
            <person name="Nagai Y."/>
            <person name="Toyoda A."/>
            <person name="Suzuki Y."/>
            <person name="Arimoto A."/>
            <person name="Ishii H."/>
            <person name="Satoh N."/>
            <person name="Nishiyama T."/>
            <person name="Hasebe M."/>
            <person name="Maruyama T."/>
            <person name="Minagawa J."/>
            <person name="Obokata J."/>
            <person name="Shigenobu S."/>
        </authorList>
    </citation>
    <scope>NUCLEOTIDE SEQUENCE [LARGE SCALE GENOMIC DNA]</scope>
</reference>
<feature type="compositionally biased region" description="Basic residues" evidence="1">
    <location>
        <begin position="1"/>
        <end position="17"/>
    </location>
</feature>
<dbReference type="EMBL" id="BMAT01009143">
    <property type="protein sequence ID" value="GFR99502.1"/>
    <property type="molecule type" value="Genomic_DNA"/>
</dbReference>
<sequence length="162" mass="18054">MRYGPLKRGRYPQRRKSKMADGLAGPVSQPFAVRATLPMGAITPYVIIVSAQDLYGDRAFTFQGPDVWNRLPLSVQQNDLWERRRETCSLSSPVACRYHQGPSIVLQAVCPLHEPPRAVAGQRGWQLGIETAPPLIPLHYIEILLVSRASGYVGVWAFDGKE</sequence>
<dbReference type="AlphaFoldDB" id="A0AAV4HMU2"/>
<name>A0AAV4HMU2_9GAST</name>
<gene>
    <name evidence="2" type="ORF">ElyMa_004530300</name>
</gene>
<protein>
    <submittedName>
        <fullName evidence="2">Uncharacterized protein</fullName>
    </submittedName>
</protein>
<proteinExistence type="predicted"/>
<evidence type="ECO:0000256" key="1">
    <source>
        <dbReference type="SAM" id="MobiDB-lite"/>
    </source>
</evidence>
<organism evidence="2 3">
    <name type="scientific">Elysia marginata</name>
    <dbReference type="NCBI Taxonomy" id="1093978"/>
    <lineage>
        <taxon>Eukaryota</taxon>
        <taxon>Metazoa</taxon>
        <taxon>Spiralia</taxon>
        <taxon>Lophotrochozoa</taxon>
        <taxon>Mollusca</taxon>
        <taxon>Gastropoda</taxon>
        <taxon>Heterobranchia</taxon>
        <taxon>Euthyneura</taxon>
        <taxon>Panpulmonata</taxon>
        <taxon>Sacoglossa</taxon>
        <taxon>Placobranchoidea</taxon>
        <taxon>Plakobranchidae</taxon>
        <taxon>Elysia</taxon>
    </lineage>
</organism>
<dbReference type="Proteomes" id="UP000762676">
    <property type="component" value="Unassembled WGS sequence"/>
</dbReference>